<accession>A0ABU5C7Y4</accession>
<protein>
    <recommendedName>
        <fullName evidence="3">YxiS</fullName>
    </recommendedName>
</protein>
<name>A0ABU5C7Y4_9BACI</name>
<organism evidence="1 2">
    <name type="scientific">Tigheibacillus halophilus</name>
    <dbReference type="NCBI Taxonomy" id="361280"/>
    <lineage>
        <taxon>Bacteria</taxon>
        <taxon>Bacillati</taxon>
        <taxon>Bacillota</taxon>
        <taxon>Bacilli</taxon>
        <taxon>Bacillales</taxon>
        <taxon>Bacillaceae</taxon>
        <taxon>Tigheibacillus</taxon>
    </lineage>
</organism>
<evidence type="ECO:0008006" key="3">
    <source>
        <dbReference type="Google" id="ProtNLM"/>
    </source>
</evidence>
<reference evidence="1 2" key="1">
    <citation type="submission" date="2023-10" db="EMBL/GenBank/DDBJ databases">
        <title>Virgibacillus halophilus 5B73C genome.</title>
        <authorList>
            <person name="Miliotis G."/>
            <person name="Sengupta P."/>
            <person name="Hameed A."/>
            <person name="Chuvochina M."/>
            <person name="Mcdonagh F."/>
            <person name="Simpson A.C."/>
            <person name="Singh N.K."/>
            <person name="Rekha P.D."/>
            <person name="Raman K."/>
            <person name="Hugenholtz P."/>
            <person name="Venkateswaran K."/>
        </authorList>
    </citation>
    <scope>NUCLEOTIDE SEQUENCE [LARGE SCALE GENOMIC DNA]</scope>
    <source>
        <strain evidence="1 2">5B73C</strain>
    </source>
</reference>
<dbReference type="Proteomes" id="UP001281447">
    <property type="component" value="Unassembled WGS sequence"/>
</dbReference>
<dbReference type="EMBL" id="JAWDIP010000003">
    <property type="protein sequence ID" value="MDY0395329.1"/>
    <property type="molecule type" value="Genomic_DNA"/>
</dbReference>
<evidence type="ECO:0000313" key="1">
    <source>
        <dbReference type="EMBL" id="MDY0395329.1"/>
    </source>
</evidence>
<sequence>MYENEIEKLVIQNYQNDEKTMILLFAQWCINHDLNPVTLYSQAYPGQGKNDALSEAIEQTVEKIEADPIPDQLLLDVLQLFGNDDLAFVITEAIAAYEQQQR</sequence>
<evidence type="ECO:0000313" key="2">
    <source>
        <dbReference type="Proteomes" id="UP001281447"/>
    </source>
</evidence>
<keyword evidence="2" id="KW-1185">Reference proteome</keyword>
<comment type="caution">
    <text evidence="1">The sequence shown here is derived from an EMBL/GenBank/DDBJ whole genome shotgun (WGS) entry which is preliminary data.</text>
</comment>
<gene>
    <name evidence="1" type="ORF">RWE15_13955</name>
</gene>
<dbReference type="RefSeq" id="WP_390356250.1">
    <property type="nucleotide sequence ID" value="NZ_JBHUIZ010000012.1"/>
</dbReference>
<proteinExistence type="predicted"/>